<evidence type="ECO:0000313" key="6">
    <source>
        <dbReference type="Proteomes" id="UP000243459"/>
    </source>
</evidence>
<evidence type="ECO:0000256" key="1">
    <source>
        <dbReference type="ARBA" id="ARBA00007039"/>
    </source>
</evidence>
<dbReference type="GO" id="GO:0051117">
    <property type="term" value="F:ATPase binding"/>
    <property type="evidence" value="ECO:0007669"/>
    <property type="project" value="TreeGrafter"/>
</dbReference>
<dbReference type="GO" id="GO:0009536">
    <property type="term" value="C:plastid"/>
    <property type="evidence" value="ECO:0007669"/>
    <property type="project" value="UniProtKB-ARBA"/>
</dbReference>
<dbReference type="Proteomes" id="UP000243459">
    <property type="component" value="Chromosome 3"/>
</dbReference>
<dbReference type="Gramene" id="ONK76570">
    <property type="protein sequence ID" value="ONK76570"/>
    <property type="gene ID" value="A4U43_C03F29690"/>
</dbReference>
<dbReference type="Gene3D" id="3.90.226.10">
    <property type="entry name" value="2-enoyl-CoA Hydratase, Chain A, domain 1"/>
    <property type="match status" value="1"/>
</dbReference>
<organism evidence="5 6">
    <name type="scientific">Asparagus officinalis</name>
    <name type="common">Garden asparagus</name>
    <dbReference type="NCBI Taxonomy" id="4686"/>
    <lineage>
        <taxon>Eukaryota</taxon>
        <taxon>Viridiplantae</taxon>
        <taxon>Streptophyta</taxon>
        <taxon>Embryophyta</taxon>
        <taxon>Tracheophyta</taxon>
        <taxon>Spermatophyta</taxon>
        <taxon>Magnoliopsida</taxon>
        <taxon>Liliopsida</taxon>
        <taxon>Asparagales</taxon>
        <taxon>Asparagaceae</taxon>
        <taxon>Asparagoideae</taxon>
        <taxon>Asparagus</taxon>
    </lineage>
</organism>
<dbReference type="EMBL" id="CM007383">
    <property type="protein sequence ID" value="ONK76570.1"/>
    <property type="molecule type" value="Genomic_DNA"/>
</dbReference>
<reference evidence="6" key="1">
    <citation type="journal article" date="2017" name="Nat. Commun.">
        <title>The asparagus genome sheds light on the origin and evolution of a young Y chromosome.</title>
        <authorList>
            <person name="Harkess A."/>
            <person name="Zhou J."/>
            <person name="Xu C."/>
            <person name="Bowers J.E."/>
            <person name="Van der Hulst R."/>
            <person name="Ayyampalayam S."/>
            <person name="Mercati F."/>
            <person name="Riccardi P."/>
            <person name="McKain M.R."/>
            <person name="Kakrana A."/>
            <person name="Tang H."/>
            <person name="Ray J."/>
            <person name="Groenendijk J."/>
            <person name="Arikit S."/>
            <person name="Mathioni S.M."/>
            <person name="Nakano M."/>
            <person name="Shan H."/>
            <person name="Telgmann-Rauber A."/>
            <person name="Kanno A."/>
            <person name="Yue Z."/>
            <person name="Chen H."/>
            <person name="Li W."/>
            <person name="Chen Y."/>
            <person name="Xu X."/>
            <person name="Zhang Y."/>
            <person name="Luo S."/>
            <person name="Chen H."/>
            <person name="Gao J."/>
            <person name="Mao Z."/>
            <person name="Pires J.C."/>
            <person name="Luo M."/>
            <person name="Kudrna D."/>
            <person name="Wing R.A."/>
            <person name="Meyers B.C."/>
            <person name="Yi K."/>
            <person name="Kong H."/>
            <person name="Lavrijsen P."/>
            <person name="Sunseri F."/>
            <person name="Falavigna A."/>
            <person name="Ye Y."/>
            <person name="Leebens-Mack J.H."/>
            <person name="Chen G."/>
        </authorList>
    </citation>
    <scope>NUCLEOTIDE SEQUENCE [LARGE SCALE GENOMIC DNA]</scope>
    <source>
        <strain evidence="6">cv. DH0086</strain>
    </source>
</reference>
<evidence type="ECO:0000256" key="4">
    <source>
        <dbReference type="SAM" id="MobiDB-lite"/>
    </source>
</evidence>
<dbReference type="AlphaFoldDB" id="A0A5P1FJ30"/>
<name>A0A5P1FJ30_ASPOF</name>
<feature type="compositionally biased region" description="Polar residues" evidence="4">
    <location>
        <begin position="1"/>
        <end position="27"/>
    </location>
</feature>
<dbReference type="OrthoDB" id="2017408at2759"/>
<protein>
    <recommendedName>
        <fullName evidence="3">ATP-dependent Clp protease proteolytic subunit</fullName>
    </recommendedName>
</protein>
<dbReference type="GO" id="GO:0004176">
    <property type="term" value="F:ATP-dependent peptidase activity"/>
    <property type="evidence" value="ECO:0007669"/>
    <property type="project" value="InterPro"/>
</dbReference>
<dbReference type="SUPFAM" id="SSF52096">
    <property type="entry name" value="ClpP/crotonase"/>
    <property type="match status" value="1"/>
</dbReference>
<dbReference type="FunFam" id="3.90.226.10:FF:000020">
    <property type="entry name" value="ATP-dependent Clp protease proteolytic subunit"/>
    <property type="match status" value="1"/>
</dbReference>
<dbReference type="OMA" id="RYSMSVS"/>
<gene>
    <name evidence="5" type="ORF">A4U43_C03F29690</name>
</gene>
<dbReference type="PANTHER" id="PTHR10381">
    <property type="entry name" value="ATP-DEPENDENT CLP PROTEASE PROTEOLYTIC SUBUNIT"/>
    <property type="match status" value="1"/>
</dbReference>
<evidence type="ECO:0000256" key="2">
    <source>
        <dbReference type="ARBA" id="ARBA00062827"/>
    </source>
</evidence>
<evidence type="ECO:0000313" key="5">
    <source>
        <dbReference type="EMBL" id="ONK76570.1"/>
    </source>
</evidence>
<dbReference type="Pfam" id="PF00574">
    <property type="entry name" value="CLP_protease"/>
    <property type="match status" value="1"/>
</dbReference>
<feature type="region of interest" description="Disordered" evidence="4">
    <location>
        <begin position="1"/>
        <end position="52"/>
    </location>
</feature>
<accession>A0A5P1FJ30</accession>
<dbReference type="PANTHER" id="PTHR10381:SF55">
    <property type="entry name" value="ATP-DEPENDENT CLP PROTEASE PROTEOLYTIC SUBUNIT-RELATED PROTEIN 1, CHLOROPLASTIC"/>
    <property type="match status" value="1"/>
</dbReference>
<dbReference type="CDD" id="cd07017">
    <property type="entry name" value="S14_ClpP_2"/>
    <property type="match status" value="1"/>
</dbReference>
<dbReference type="GO" id="GO:0009368">
    <property type="term" value="C:endopeptidase Clp complex"/>
    <property type="evidence" value="ECO:0007669"/>
    <property type="project" value="TreeGrafter"/>
</dbReference>
<dbReference type="InterPro" id="IPR029045">
    <property type="entry name" value="ClpP/crotonase-like_dom_sf"/>
</dbReference>
<evidence type="ECO:0000256" key="3">
    <source>
        <dbReference type="RuleBase" id="RU003567"/>
    </source>
</evidence>
<dbReference type="InterPro" id="IPR023562">
    <property type="entry name" value="ClpP/TepA"/>
</dbReference>
<dbReference type="InterPro" id="IPR001907">
    <property type="entry name" value="ClpP"/>
</dbReference>
<sequence>MAISLPSSLSVPATPLSSPSASKTSLFGSKLLISSPSPPPPPSSRMNSSLRVRSQAAIGPNDFDHIPKQFREENLRDGLMDNYKNVPRHLYGLNASQMDMFMTEDSPVKRQAEKVTEASISSARNYLDNGGMWSQTGMTEGPAKYSMSVSMYRGGARGYGRPRTAPPDLPSLLLDARICYLGMPIVPAVTELLVAQLMWLDYDNPSKPLYLYINSSGTQNEKNETVGSETEAYAIADTIAYCKSKVYTVNCGMAYGQAAMLLSLGAKGFRALQPNSSTKLYLPKVNKSSGAVIDMWIKAKELDANSDYYIELVAKGTGKSKEEIAKDIQRPKYFQAQEAIDYGLADKIITPQDTAFEKRNYDELLAQSKAMRARAAGGPQAAPPSSR</sequence>
<dbReference type="PRINTS" id="PR00127">
    <property type="entry name" value="CLPPROTEASEP"/>
</dbReference>
<dbReference type="GO" id="GO:0004252">
    <property type="term" value="F:serine-type endopeptidase activity"/>
    <property type="evidence" value="ECO:0007669"/>
    <property type="project" value="InterPro"/>
</dbReference>
<comment type="similarity">
    <text evidence="1 3">Belongs to the peptidase S14 family.</text>
</comment>
<comment type="subunit">
    <text evidence="2">Component of the chloroplastic Clp protease core complex which consist of at least 16 proteins: CLPP4 (3 copies), CLPP5 (3 copies), CLPR4 (2 copies), ClpP1 (1 copy), CLPP6 (1 copy), CLPR2 (1 copy), CLPT1 (1 copy), CLPT2 (1 copy) and 3 copies of CLPP3 and/or CLPR1 and/or CLPR3. The core complex is organized in two heptameric rings, one containing CLPP3,4,5,6 in a 1:2:3:1 ratio and the other CLPP1 and CLPR1,2,3,4 in a 3:1:1:1:1 ratio.</text>
</comment>
<dbReference type="GO" id="GO:0006515">
    <property type="term" value="P:protein quality control for misfolded or incompletely synthesized proteins"/>
    <property type="evidence" value="ECO:0007669"/>
    <property type="project" value="TreeGrafter"/>
</dbReference>
<keyword evidence="6" id="KW-1185">Reference proteome</keyword>
<proteinExistence type="inferred from homology"/>